<name>A0A418WB85_9PROT</name>
<accession>A0A418WB85</accession>
<dbReference type="AlphaFoldDB" id="A0A418WB85"/>
<comment type="caution">
    <text evidence="1">The sequence shown here is derived from an EMBL/GenBank/DDBJ whole genome shotgun (WGS) entry which is preliminary data.</text>
</comment>
<evidence type="ECO:0000313" key="2">
    <source>
        <dbReference type="Proteomes" id="UP000284605"/>
    </source>
</evidence>
<dbReference type="EMBL" id="QYUK01000011">
    <property type="protein sequence ID" value="RJF87265.1"/>
    <property type="molecule type" value="Genomic_DNA"/>
</dbReference>
<sequence>MSFATPVFAGNTGPFDTLGHAELLGLDVTNDKVAVGAAHLMCREATIAATEPDMPWSLSRQVAQVQYEGLAQHLEATAARADALLIEGLREAGMADASAQTVAAMAVRVRRGLESRVFQVNPATAGDMALACKSLAATAFDSIPSTIAAR</sequence>
<protein>
    <submittedName>
        <fullName evidence="1">Uncharacterized protein</fullName>
    </submittedName>
</protein>
<evidence type="ECO:0000313" key="1">
    <source>
        <dbReference type="EMBL" id="RJF87265.1"/>
    </source>
</evidence>
<organism evidence="1 2">
    <name type="scientific">Oleomonas cavernae</name>
    <dbReference type="NCBI Taxonomy" id="2320859"/>
    <lineage>
        <taxon>Bacteria</taxon>
        <taxon>Pseudomonadati</taxon>
        <taxon>Pseudomonadota</taxon>
        <taxon>Alphaproteobacteria</taxon>
        <taxon>Acetobacterales</taxon>
        <taxon>Acetobacteraceae</taxon>
        <taxon>Oleomonas</taxon>
    </lineage>
</organism>
<reference evidence="1 2" key="1">
    <citation type="submission" date="2018-09" db="EMBL/GenBank/DDBJ databases">
        <authorList>
            <person name="Zhu H."/>
        </authorList>
    </citation>
    <scope>NUCLEOTIDE SEQUENCE [LARGE SCALE GENOMIC DNA]</scope>
    <source>
        <strain evidence="1 2">K1W22B-8</strain>
    </source>
</reference>
<keyword evidence="2" id="KW-1185">Reference proteome</keyword>
<dbReference type="Proteomes" id="UP000284605">
    <property type="component" value="Unassembled WGS sequence"/>
</dbReference>
<gene>
    <name evidence="1" type="ORF">D3874_09665</name>
</gene>
<proteinExistence type="predicted"/>